<keyword evidence="5" id="KW-0479">Metal-binding</keyword>
<evidence type="ECO:0000256" key="7">
    <source>
        <dbReference type="ARBA" id="ARBA00022842"/>
    </source>
</evidence>
<dbReference type="InterPro" id="IPR043519">
    <property type="entry name" value="NT_sf"/>
</dbReference>
<evidence type="ECO:0000313" key="13">
    <source>
        <dbReference type="EMBL" id="RKQ16148.1"/>
    </source>
</evidence>
<dbReference type="Pfam" id="PF13735">
    <property type="entry name" value="tRNA_NucTran2_2"/>
    <property type="match status" value="1"/>
</dbReference>
<evidence type="ECO:0000313" key="14">
    <source>
        <dbReference type="Proteomes" id="UP000272238"/>
    </source>
</evidence>
<evidence type="ECO:0000256" key="8">
    <source>
        <dbReference type="ARBA" id="ARBA00022884"/>
    </source>
</evidence>
<evidence type="ECO:0000259" key="10">
    <source>
        <dbReference type="Pfam" id="PF01743"/>
    </source>
</evidence>
<evidence type="ECO:0000256" key="5">
    <source>
        <dbReference type="ARBA" id="ARBA00022723"/>
    </source>
</evidence>
<evidence type="ECO:0000256" key="4">
    <source>
        <dbReference type="ARBA" id="ARBA00022695"/>
    </source>
</evidence>
<dbReference type="Pfam" id="PF12627">
    <property type="entry name" value="PolyA_pol_RNAbd"/>
    <property type="match status" value="1"/>
</dbReference>
<dbReference type="SUPFAM" id="SSF81891">
    <property type="entry name" value="Poly A polymerase C-terminal region-like"/>
    <property type="match status" value="1"/>
</dbReference>
<comment type="cofactor">
    <cofactor evidence="1">
        <name>Mg(2+)</name>
        <dbReference type="ChEBI" id="CHEBI:18420"/>
    </cofactor>
</comment>
<dbReference type="Gene3D" id="3.30.460.10">
    <property type="entry name" value="Beta Polymerase, domain 2"/>
    <property type="match status" value="1"/>
</dbReference>
<dbReference type="SUPFAM" id="SSF81301">
    <property type="entry name" value="Nucleotidyltransferase"/>
    <property type="match status" value="1"/>
</dbReference>
<dbReference type="EMBL" id="RBZN01000024">
    <property type="protein sequence ID" value="RKQ16148.1"/>
    <property type="molecule type" value="Genomic_DNA"/>
</dbReference>
<accession>A0A494Z186</accession>
<dbReference type="GO" id="GO:0008033">
    <property type="term" value="P:tRNA processing"/>
    <property type="evidence" value="ECO:0007669"/>
    <property type="project" value="UniProtKB-KW"/>
</dbReference>
<evidence type="ECO:0000259" key="12">
    <source>
        <dbReference type="Pfam" id="PF13735"/>
    </source>
</evidence>
<dbReference type="InterPro" id="IPR032810">
    <property type="entry name" value="CCA-adding_enz_C"/>
</dbReference>
<dbReference type="GO" id="GO:0000049">
    <property type="term" value="F:tRNA binding"/>
    <property type="evidence" value="ECO:0007669"/>
    <property type="project" value="TreeGrafter"/>
</dbReference>
<proteinExistence type="inferred from homology"/>
<keyword evidence="3" id="KW-0819">tRNA processing</keyword>
<dbReference type="AlphaFoldDB" id="A0A494Z186"/>
<keyword evidence="2 9" id="KW-0808">Transferase</keyword>
<dbReference type="Proteomes" id="UP000272238">
    <property type="component" value="Unassembled WGS sequence"/>
</dbReference>
<dbReference type="Gene3D" id="1.10.3090.10">
    <property type="entry name" value="cca-adding enzyme, domain 2"/>
    <property type="match status" value="1"/>
</dbReference>
<name>A0A494Z186_9BACL</name>
<keyword evidence="7" id="KW-0460">Magnesium</keyword>
<dbReference type="InterPro" id="IPR050264">
    <property type="entry name" value="Bact_CCA-adding_enz_type3_sf"/>
</dbReference>
<dbReference type="CDD" id="cd05398">
    <property type="entry name" value="NT_ClassII-CCAase"/>
    <property type="match status" value="1"/>
</dbReference>
<dbReference type="NCBIfam" id="NF009814">
    <property type="entry name" value="PRK13299.1"/>
    <property type="match status" value="1"/>
</dbReference>
<dbReference type="PANTHER" id="PTHR46173">
    <property type="entry name" value="CCA TRNA NUCLEOTIDYLTRANSFERASE 1, MITOCHONDRIAL"/>
    <property type="match status" value="1"/>
</dbReference>
<dbReference type="InterPro" id="IPR002646">
    <property type="entry name" value="PolA_pol_head_dom"/>
</dbReference>
<reference evidence="13 14" key="1">
    <citation type="journal article" date="2016" name="Antonie Van Leeuwenhoek">
        <title>Lysinibacillus endophyticus sp. nov., an indole-3-acetic acid producing endophytic bacterium isolated from corn root (Zea mays cv. Xinken-5).</title>
        <authorList>
            <person name="Yu J."/>
            <person name="Guan X."/>
            <person name="Liu C."/>
            <person name="Xiang W."/>
            <person name="Yu Z."/>
            <person name="Liu X."/>
            <person name="Wang G."/>
        </authorList>
    </citation>
    <scope>NUCLEOTIDE SEQUENCE [LARGE SCALE GENOMIC DNA]</scope>
    <source>
        <strain evidence="13 14">DSM 100506</strain>
    </source>
</reference>
<protein>
    <submittedName>
        <fullName evidence="13">CCA tRNA nucleotidyltransferase</fullName>
        <ecNumber evidence="13">2.7.7.72</ecNumber>
    </submittedName>
</protein>
<evidence type="ECO:0000256" key="6">
    <source>
        <dbReference type="ARBA" id="ARBA00022741"/>
    </source>
</evidence>
<dbReference type="GO" id="GO:0046872">
    <property type="term" value="F:metal ion binding"/>
    <property type="evidence" value="ECO:0007669"/>
    <property type="project" value="UniProtKB-KW"/>
</dbReference>
<dbReference type="PANTHER" id="PTHR46173:SF1">
    <property type="entry name" value="CCA TRNA NUCLEOTIDYLTRANSFERASE 1, MITOCHONDRIAL"/>
    <property type="match status" value="1"/>
</dbReference>
<feature type="domain" description="tRNA nucleotidyltransferase/poly(A) polymerase RNA and SrmB- binding" evidence="11">
    <location>
        <begin position="171"/>
        <end position="226"/>
    </location>
</feature>
<dbReference type="Gene3D" id="1.10.246.80">
    <property type="match status" value="1"/>
</dbReference>
<evidence type="ECO:0000256" key="2">
    <source>
        <dbReference type="ARBA" id="ARBA00022679"/>
    </source>
</evidence>
<evidence type="ECO:0000259" key="11">
    <source>
        <dbReference type="Pfam" id="PF12627"/>
    </source>
</evidence>
<dbReference type="GO" id="GO:0000166">
    <property type="term" value="F:nucleotide binding"/>
    <property type="evidence" value="ECO:0007669"/>
    <property type="project" value="UniProtKB-KW"/>
</dbReference>
<dbReference type="Pfam" id="PF01743">
    <property type="entry name" value="PolyA_pol"/>
    <property type="match status" value="1"/>
</dbReference>
<dbReference type="OrthoDB" id="9805698at2"/>
<keyword evidence="4 13" id="KW-0548">Nucleotidyltransferase</keyword>
<dbReference type="RefSeq" id="WP_121214709.1">
    <property type="nucleotide sequence ID" value="NZ_RBZN01000024.1"/>
</dbReference>
<keyword evidence="14" id="KW-1185">Reference proteome</keyword>
<keyword evidence="6" id="KW-0547">Nucleotide-binding</keyword>
<evidence type="ECO:0000256" key="1">
    <source>
        <dbReference type="ARBA" id="ARBA00001946"/>
    </source>
</evidence>
<comment type="caution">
    <text evidence="13">The sequence shown here is derived from an EMBL/GenBank/DDBJ whole genome shotgun (WGS) entry which is preliminary data.</text>
</comment>
<organism evidence="13 14">
    <name type="scientific">Ureibacillus endophyticus</name>
    <dbReference type="NCBI Taxonomy" id="1978490"/>
    <lineage>
        <taxon>Bacteria</taxon>
        <taxon>Bacillati</taxon>
        <taxon>Bacillota</taxon>
        <taxon>Bacilli</taxon>
        <taxon>Bacillales</taxon>
        <taxon>Caryophanaceae</taxon>
        <taxon>Ureibacillus</taxon>
    </lineage>
</organism>
<evidence type="ECO:0000256" key="9">
    <source>
        <dbReference type="RuleBase" id="RU003953"/>
    </source>
</evidence>
<dbReference type="InterPro" id="IPR032828">
    <property type="entry name" value="PolyA_RNA-bd"/>
</dbReference>
<comment type="similarity">
    <text evidence="9">Belongs to the tRNA nucleotidyltransferase/poly(A) polymerase family.</text>
</comment>
<keyword evidence="8 9" id="KW-0694">RNA-binding</keyword>
<evidence type="ECO:0000256" key="3">
    <source>
        <dbReference type="ARBA" id="ARBA00022694"/>
    </source>
</evidence>
<feature type="domain" description="CCA-adding enzyme C-terminal" evidence="12">
    <location>
        <begin position="240"/>
        <end position="385"/>
    </location>
</feature>
<dbReference type="GO" id="GO:0004810">
    <property type="term" value="F:CCA tRNA nucleotidyltransferase activity"/>
    <property type="evidence" value="ECO:0007669"/>
    <property type="project" value="UniProtKB-EC"/>
</dbReference>
<gene>
    <name evidence="13" type="ORF">D8M03_10390</name>
</gene>
<sequence>MKISEDWDFAIRVIEKIENAGFEAVIVGGAVRDHLLGIKGNDVDVATNALPSEVKRIFSTTVDIGIEHGTVLVLDEGQPVEVTTYRTESDYSDYRRPEQVIFVRTLDKDLQRRDFTINAMAMTKDGQIIDLFGGQQDIENGVIRSVGDATVRFREDALRMLRAIRFSAQLDFTIEEKTLKAIQQDCDLIEFIAHERIAMELSKLWKGKNVYGGIQALGESHLDKYLIGNYKANEQHWEKFHTTKSEVGWAYLCLLNREEIQDIFDFYRLSNKDKTFIRNVMNAYNSLLKEWSIMDYFTNDLTVLETAYDFAVWQRQNIPFEKTEIKRVKENLNIQSVDELAINGNHLIEWTSKKRGPWIKVGLDAAIIAVLNGYVKNDEQTLKEWYLNEFTNEG</sequence>
<dbReference type="EC" id="2.7.7.72" evidence="13"/>
<feature type="domain" description="Poly A polymerase head" evidence="10">
    <location>
        <begin position="25"/>
        <end position="144"/>
    </location>
</feature>